<dbReference type="AlphaFoldDB" id="A0A7U3VLE2"/>
<dbReference type="CDD" id="cd00995">
    <property type="entry name" value="PBP2_NikA_DppA_OppA_like"/>
    <property type="match status" value="1"/>
</dbReference>
<dbReference type="Pfam" id="PF00496">
    <property type="entry name" value="SBP_bac_5"/>
    <property type="match status" value="1"/>
</dbReference>
<feature type="chain" id="PRO_5038765852" evidence="1">
    <location>
        <begin position="26"/>
        <end position="529"/>
    </location>
</feature>
<sequence length="529" mass="54218">MARMPRRTPAVVLAAALVASAPALGGCGDGASSTSTPLVDHGTVRIAESSETPSFDPYSAFGASQARYAYDSLVDLSPDGSLVTGLAASWRATSTTAAFVLRPGVTCSDGTPLTASAVARALTYADDPARQLAGARTVLPDVPFTASADDRTGTVSTTTASPYPFLTRTVGLLPIVCPAGLDRPGSLARTTQGTGPYVLTRYTPGGPYEFTVRDGYSWGPAGATTAARGLPAHLVVSVVPQSSTAANLLLTGGVEIADVTGPDRARLGGHGLSRTDVATVIGLTFFNQRPGRPLADPALRRAMVSALDRRALANVAVGGRGSPATDFGAEGALCHADLADANLPALDAPAALRAAGWTRSGDGPLRKDGRRLKLRLVTSPDLGPTLPSVAELMAREWTALGAHVELVGESLPALVNAMYRSADFDVVVGSTPGFALPVGFVPFFSGPTTAEGLNFAGVSNPAYDALVAKALRETDTAGCGTWNRAAAALLRSADALPIADGRSGVYGHRTTFATSFGGQIVPTSIRLHQ</sequence>
<reference evidence="3 4" key="2">
    <citation type="journal article" date="2011" name="J. Antibiot.">
        <title>Furaquinocins I and J: novel polyketide isoprenoid hybrid compounds from Streptomyces reveromyceticus SN-593.</title>
        <authorList>
            <person name="Panthee S."/>
            <person name="Takahashi S."/>
            <person name="Takagi H."/>
            <person name="Nogawa T."/>
            <person name="Oowada E."/>
            <person name="Uramoto M."/>
            <person name="Osada H."/>
        </authorList>
    </citation>
    <scope>NUCLEOTIDE SEQUENCE [LARGE SCALE GENOMIC DNA]</scope>
    <source>
        <strain evidence="3 4">SN-593</strain>
    </source>
</reference>
<dbReference type="InterPro" id="IPR000914">
    <property type="entry name" value="SBP_5_dom"/>
</dbReference>
<protein>
    <submittedName>
        <fullName evidence="3">Putative extracellular solute-binding protein</fullName>
    </submittedName>
</protein>
<dbReference type="GO" id="GO:1904680">
    <property type="term" value="F:peptide transmembrane transporter activity"/>
    <property type="evidence" value="ECO:0007669"/>
    <property type="project" value="TreeGrafter"/>
</dbReference>
<proteinExistence type="predicted"/>
<feature type="signal peptide" evidence="1">
    <location>
        <begin position="1"/>
        <end position="25"/>
    </location>
</feature>
<keyword evidence="1" id="KW-0732">Signal</keyword>
<dbReference type="InterPro" id="IPR039424">
    <property type="entry name" value="SBP_5"/>
</dbReference>
<evidence type="ECO:0000256" key="1">
    <source>
        <dbReference type="SAM" id="SignalP"/>
    </source>
</evidence>
<name>A0A7U3VLE2_9ACTN</name>
<reference evidence="3 4" key="4">
    <citation type="journal article" date="2020" name="Sci. Rep.">
        <title>beta-carboline chemical signals induce reveromycin production through a LuxR family regulator in Streptomyces sp. SN-593.</title>
        <authorList>
            <person name="Panthee S."/>
            <person name="Kito N."/>
            <person name="Hayashi T."/>
            <person name="Shimizu T."/>
            <person name="Ishikawa J."/>
            <person name="Hamamoto H."/>
            <person name="Osada H."/>
            <person name="Takahashi S."/>
        </authorList>
    </citation>
    <scope>NUCLEOTIDE SEQUENCE [LARGE SCALE GENOMIC DNA]</scope>
    <source>
        <strain evidence="3 4">SN-593</strain>
    </source>
</reference>
<organism evidence="3 4">
    <name type="scientific">Actinacidiphila reveromycinica</name>
    <dbReference type="NCBI Taxonomy" id="659352"/>
    <lineage>
        <taxon>Bacteria</taxon>
        <taxon>Bacillati</taxon>
        <taxon>Actinomycetota</taxon>
        <taxon>Actinomycetes</taxon>
        <taxon>Kitasatosporales</taxon>
        <taxon>Streptomycetaceae</taxon>
        <taxon>Actinacidiphila</taxon>
    </lineage>
</organism>
<dbReference type="KEGG" id="arev:RVR_337"/>
<dbReference type="Proteomes" id="UP000595703">
    <property type="component" value="Chromosome"/>
</dbReference>
<dbReference type="Gene3D" id="3.40.190.10">
    <property type="entry name" value="Periplasmic binding protein-like II"/>
    <property type="match status" value="1"/>
</dbReference>
<feature type="domain" description="Solute-binding protein family 5" evidence="2">
    <location>
        <begin position="82"/>
        <end position="433"/>
    </location>
</feature>
<dbReference type="PROSITE" id="PS51257">
    <property type="entry name" value="PROKAR_LIPOPROTEIN"/>
    <property type="match status" value="1"/>
</dbReference>
<accession>A0A7U3VLE2</accession>
<dbReference type="GO" id="GO:0042597">
    <property type="term" value="C:periplasmic space"/>
    <property type="evidence" value="ECO:0007669"/>
    <property type="project" value="UniProtKB-ARBA"/>
</dbReference>
<gene>
    <name evidence="3" type="ORF">RVR_337</name>
</gene>
<dbReference type="PIRSF" id="PIRSF002741">
    <property type="entry name" value="MppA"/>
    <property type="match status" value="1"/>
</dbReference>
<evidence type="ECO:0000313" key="4">
    <source>
        <dbReference type="Proteomes" id="UP000595703"/>
    </source>
</evidence>
<dbReference type="GO" id="GO:0015833">
    <property type="term" value="P:peptide transport"/>
    <property type="evidence" value="ECO:0007669"/>
    <property type="project" value="TreeGrafter"/>
</dbReference>
<dbReference type="SUPFAM" id="SSF53850">
    <property type="entry name" value="Periplasmic binding protein-like II"/>
    <property type="match status" value="1"/>
</dbReference>
<keyword evidence="4" id="KW-1185">Reference proteome</keyword>
<reference evidence="3 4" key="1">
    <citation type="journal article" date="2010" name="J. Bacteriol.">
        <title>Biochemical characterization of a novel indole prenyltransferase from Streptomyces sp. SN-593.</title>
        <authorList>
            <person name="Takahashi S."/>
            <person name="Takagi H."/>
            <person name="Toyoda A."/>
            <person name="Uramoto M."/>
            <person name="Nogawa T."/>
            <person name="Ueki M."/>
            <person name="Sakaki Y."/>
            <person name="Osada H."/>
        </authorList>
    </citation>
    <scope>NUCLEOTIDE SEQUENCE [LARGE SCALE GENOMIC DNA]</scope>
    <source>
        <strain evidence="3 4">SN-593</strain>
    </source>
</reference>
<dbReference type="EMBL" id="AP018365">
    <property type="protein sequence ID" value="BBA95465.1"/>
    <property type="molecule type" value="Genomic_DNA"/>
</dbReference>
<evidence type="ECO:0000259" key="2">
    <source>
        <dbReference type="Pfam" id="PF00496"/>
    </source>
</evidence>
<reference evidence="3 4" key="3">
    <citation type="journal article" date="2011" name="Nat. Chem. Biol.">
        <title>Reveromycin A biosynthesis uses RevG and RevJ for stereospecific spiroacetal formation.</title>
        <authorList>
            <person name="Takahashi S."/>
            <person name="Toyoda A."/>
            <person name="Sekiyama Y."/>
            <person name="Takagi H."/>
            <person name="Nogawa T."/>
            <person name="Uramoto M."/>
            <person name="Suzuki R."/>
            <person name="Koshino H."/>
            <person name="Kumano T."/>
            <person name="Panthee S."/>
            <person name="Dairi T."/>
            <person name="Ishikawa J."/>
            <person name="Ikeda H."/>
            <person name="Sakaki Y."/>
            <person name="Osada H."/>
        </authorList>
    </citation>
    <scope>NUCLEOTIDE SEQUENCE [LARGE SCALE GENOMIC DNA]</scope>
    <source>
        <strain evidence="3 4">SN-593</strain>
    </source>
</reference>
<dbReference type="Gene3D" id="3.10.105.10">
    <property type="entry name" value="Dipeptide-binding Protein, Domain 3"/>
    <property type="match status" value="1"/>
</dbReference>
<dbReference type="PANTHER" id="PTHR30290">
    <property type="entry name" value="PERIPLASMIC BINDING COMPONENT OF ABC TRANSPORTER"/>
    <property type="match status" value="1"/>
</dbReference>
<dbReference type="InterPro" id="IPR030678">
    <property type="entry name" value="Peptide/Ni-bd"/>
</dbReference>
<evidence type="ECO:0000313" key="3">
    <source>
        <dbReference type="EMBL" id="BBA95465.1"/>
    </source>
</evidence>
<dbReference type="GO" id="GO:0043190">
    <property type="term" value="C:ATP-binding cassette (ABC) transporter complex"/>
    <property type="evidence" value="ECO:0007669"/>
    <property type="project" value="InterPro"/>
</dbReference>